<dbReference type="SUPFAM" id="SSF52374">
    <property type="entry name" value="Nucleotidylyl transferase"/>
    <property type="match status" value="1"/>
</dbReference>
<evidence type="ECO:0000313" key="2">
    <source>
        <dbReference type="EMBL" id="CAB4143619.1"/>
    </source>
</evidence>
<dbReference type="EMBL" id="LR796423">
    <property type="protein sequence ID" value="CAB4143619.1"/>
    <property type="molecule type" value="Genomic_DNA"/>
</dbReference>
<accession>A0A6J5MJ39</accession>
<dbReference type="InterPro" id="IPR014729">
    <property type="entry name" value="Rossmann-like_a/b/a_fold"/>
</dbReference>
<evidence type="ECO:0008006" key="3">
    <source>
        <dbReference type="Google" id="ProtNLM"/>
    </source>
</evidence>
<reference evidence="2" key="1">
    <citation type="submission" date="2020-04" db="EMBL/GenBank/DDBJ databases">
        <authorList>
            <person name="Chiriac C."/>
            <person name="Salcher M."/>
            <person name="Ghai R."/>
            <person name="Kavagutti S V."/>
        </authorList>
    </citation>
    <scope>NUCLEOTIDE SEQUENCE</scope>
</reference>
<protein>
    <recommendedName>
        <fullName evidence="3">Cytidyltransferase-like domain-containing protein</fullName>
    </recommendedName>
</protein>
<proteinExistence type="predicted"/>
<feature type="region of interest" description="Disordered" evidence="1">
    <location>
        <begin position="133"/>
        <end position="164"/>
    </location>
</feature>
<gene>
    <name evidence="2" type="ORF">UFOVP447_192</name>
</gene>
<organism evidence="2">
    <name type="scientific">uncultured Caudovirales phage</name>
    <dbReference type="NCBI Taxonomy" id="2100421"/>
    <lineage>
        <taxon>Viruses</taxon>
        <taxon>Duplodnaviria</taxon>
        <taxon>Heunggongvirae</taxon>
        <taxon>Uroviricota</taxon>
        <taxon>Caudoviricetes</taxon>
        <taxon>Peduoviridae</taxon>
        <taxon>Maltschvirus</taxon>
        <taxon>Maltschvirus maltsch</taxon>
    </lineage>
</organism>
<name>A0A6J5MJ39_9CAUD</name>
<evidence type="ECO:0000256" key="1">
    <source>
        <dbReference type="SAM" id="MobiDB-lite"/>
    </source>
</evidence>
<dbReference type="Gene3D" id="3.40.50.620">
    <property type="entry name" value="HUPs"/>
    <property type="match status" value="1"/>
</dbReference>
<sequence length="203" mass="22761">MAKDKKIVTAFGRMNPPTIGHQKLVDAVLHKAKSEGADHDIRLSHSQDAKKNPLSQEHKLHHARKMFPKVNFSGSSKEHPSFIHHLKDLHSKGYTHVTMVAGSDRADDYQKIVDKYNKPGGEFNFKSIKIHSAGHRDPDAEGAEGMSASKMRKHAEEGNYHSFKSGLPSHVSHSHAQELYNHVRGGMGIKESAFLRFKNWLMG</sequence>